<name>A0A369Q8B1_9SPHN</name>
<organism evidence="1 2">
    <name type="scientific">Alteripontixanthobacter maritimus</name>
    <dbReference type="NCBI Taxonomy" id="2161824"/>
    <lineage>
        <taxon>Bacteria</taxon>
        <taxon>Pseudomonadati</taxon>
        <taxon>Pseudomonadota</taxon>
        <taxon>Alphaproteobacteria</taxon>
        <taxon>Sphingomonadales</taxon>
        <taxon>Erythrobacteraceae</taxon>
        <taxon>Alteripontixanthobacter</taxon>
    </lineage>
</organism>
<dbReference type="AlphaFoldDB" id="A0A369Q8B1"/>
<gene>
    <name evidence="1" type="ORF">HME9302_00344</name>
</gene>
<keyword evidence="2" id="KW-1185">Reference proteome</keyword>
<dbReference type="Proteomes" id="UP000253727">
    <property type="component" value="Unassembled WGS sequence"/>
</dbReference>
<proteinExistence type="predicted"/>
<accession>A0A369Q8B1</accession>
<dbReference type="RefSeq" id="WP_147270743.1">
    <property type="nucleotide sequence ID" value="NZ_QBKA01000002.1"/>
</dbReference>
<reference evidence="1 2" key="1">
    <citation type="submission" date="2018-04" db="EMBL/GenBank/DDBJ databases">
        <title>Altererythrobacter sp. HME9302 genome sequencing and assembly.</title>
        <authorList>
            <person name="Kang H."/>
            <person name="Kim H."/>
            <person name="Joh K."/>
        </authorList>
    </citation>
    <scope>NUCLEOTIDE SEQUENCE [LARGE SCALE GENOMIC DNA]</scope>
    <source>
        <strain evidence="1 2">HME9302</strain>
    </source>
</reference>
<protein>
    <submittedName>
        <fullName evidence="1">Uncharacterized protein</fullName>
    </submittedName>
</protein>
<dbReference type="OrthoDB" id="7411269at2"/>
<dbReference type="EMBL" id="QBKA01000002">
    <property type="protein sequence ID" value="RDC59159.1"/>
    <property type="molecule type" value="Genomic_DNA"/>
</dbReference>
<evidence type="ECO:0000313" key="2">
    <source>
        <dbReference type="Proteomes" id="UP000253727"/>
    </source>
</evidence>
<comment type="caution">
    <text evidence="1">The sequence shown here is derived from an EMBL/GenBank/DDBJ whole genome shotgun (WGS) entry which is preliminary data.</text>
</comment>
<evidence type="ECO:0000313" key="1">
    <source>
        <dbReference type="EMBL" id="RDC59159.1"/>
    </source>
</evidence>
<sequence length="168" mass="17485">MSMPGGQNWQVLLADLSLILFLSTATALAGERSGAVAPLKQTIAPPAPHLVSGDPAAVYRASLDAPPFADWLAMQQRDPRERLTITGSYTPATQEQAWAAAGAMARSAQAQGHASRIVLRPAGHYTVAAVFSFDADPEEAGAAHGLQLAAAPHAAALNMAQPLQALRD</sequence>